<dbReference type="GO" id="GO:0005829">
    <property type="term" value="C:cytosol"/>
    <property type="evidence" value="ECO:0007669"/>
    <property type="project" value="TreeGrafter"/>
</dbReference>
<evidence type="ECO:0000256" key="3">
    <source>
        <dbReference type="ARBA" id="ARBA00022722"/>
    </source>
</evidence>
<dbReference type="AlphaFoldDB" id="A0A7V8FQJ7"/>
<comment type="subcellular location">
    <subcellularLocation>
        <location evidence="6">Cytoplasm</location>
    </subcellularLocation>
</comment>
<evidence type="ECO:0000313" key="8">
    <source>
        <dbReference type="EMBL" id="KAF1022522.1"/>
    </source>
</evidence>
<keyword evidence="2 6" id="KW-0963">Cytoplasm</keyword>
<evidence type="ECO:0000256" key="1">
    <source>
        <dbReference type="ARBA" id="ARBA00009998"/>
    </source>
</evidence>
<dbReference type="GO" id="GO:0008855">
    <property type="term" value="F:exodeoxyribonuclease VII activity"/>
    <property type="evidence" value="ECO:0007669"/>
    <property type="project" value="UniProtKB-UniRule"/>
</dbReference>
<sequence length="113" mass="11853">MQACSAFFACTMPKKNSPADSPDASGLFGGEPAGTQSTLPLPATYEAAVQELEGLIARIESGQLPLDQLLSGYQRGAQLLQFCRGRLDAVEQQIRVLDGGELAPWNGNGDASA</sequence>
<accession>A0A7V8FQJ7</accession>
<dbReference type="InterPro" id="IPR037004">
    <property type="entry name" value="Exonuc_VII_ssu_sf"/>
</dbReference>
<evidence type="ECO:0000313" key="9">
    <source>
        <dbReference type="Proteomes" id="UP000461670"/>
    </source>
</evidence>
<evidence type="ECO:0000256" key="4">
    <source>
        <dbReference type="ARBA" id="ARBA00022801"/>
    </source>
</evidence>
<keyword evidence="4 6" id="KW-0378">Hydrolase</keyword>
<dbReference type="HAMAP" id="MF_00337">
    <property type="entry name" value="Exonuc_7_S"/>
    <property type="match status" value="1"/>
</dbReference>
<feature type="region of interest" description="Disordered" evidence="7">
    <location>
        <begin position="14"/>
        <end position="35"/>
    </location>
</feature>
<comment type="subunit">
    <text evidence="6">Heterooligomer composed of large and small subunits.</text>
</comment>
<dbReference type="PANTHER" id="PTHR34137">
    <property type="entry name" value="EXODEOXYRIBONUCLEASE 7 SMALL SUBUNIT"/>
    <property type="match status" value="1"/>
</dbReference>
<evidence type="ECO:0000256" key="2">
    <source>
        <dbReference type="ARBA" id="ARBA00022490"/>
    </source>
</evidence>
<gene>
    <name evidence="6 8" type="primary">xseB</name>
    <name evidence="8" type="ORF">GAK30_01110</name>
</gene>
<dbReference type="SUPFAM" id="SSF116842">
    <property type="entry name" value="XseB-like"/>
    <property type="match status" value="1"/>
</dbReference>
<dbReference type="PANTHER" id="PTHR34137:SF1">
    <property type="entry name" value="EXODEOXYRIBONUCLEASE 7 SMALL SUBUNIT"/>
    <property type="match status" value="1"/>
</dbReference>
<reference evidence="9" key="1">
    <citation type="journal article" date="2020" name="MBio">
        <title>Horizontal gene transfer to a defensive symbiont with a reduced genome amongst a multipartite beetle microbiome.</title>
        <authorList>
            <person name="Waterworth S.C."/>
            <person name="Florez L.V."/>
            <person name="Rees E.R."/>
            <person name="Hertweck C."/>
            <person name="Kaltenpoth M."/>
            <person name="Kwan J.C."/>
        </authorList>
    </citation>
    <scope>NUCLEOTIDE SEQUENCE [LARGE SCALE GENOMIC DNA]</scope>
</reference>
<dbReference type="EC" id="3.1.11.6" evidence="6"/>
<keyword evidence="5 6" id="KW-0269">Exonuclease</keyword>
<evidence type="ECO:0000256" key="5">
    <source>
        <dbReference type="ARBA" id="ARBA00022839"/>
    </source>
</evidence>
<dbReference type="InterPro" id="IPR003761">
    <property type="entry name" value="Exonuc_VII_S"/>
</dbReference>
<protein>
    <recommendedName>
        <fullName evidence="6">Exodeoxyribonuclease 7 small subunit</fullName>
        <ecNumber evidence="6">3.1.11.6</ecNumber>
    </recommendedName>
    <alternativeName>
        <fullName evidence="6">Exodeoxyribonuclease VII small subunit</fullName>
        <shortName evidence="6">Exonuclease VII small subunit</shortName>
    </alternativeName>
</protein>
<keyword evidence="3 6" id="KW-0540">Nuclease</keyword>
<comment type="catalytic activity">
    <reaction evidence="6">
        <text>Exonucleolytic cleavage in either 5'- to 3'- or 3'- to 5'-direction to yield nucleoside 5'-phosphates.</text>
        <dbReference type="EC" id="3.1.11.6"/>
    </reaction>
</comment>
<proteinExistence type="inferred from homology"/>
<evidence type="ECO:0000256" key="7">
    <source>
        <dbReference type="SAM" id="MobiDB-lite"/>
    </source>
</evidence>
<comment type="caution">
    <text evidence="8">The sequence shown here is derived from an EMBL/GenBank/DDBJ whole genome shotgun (WGS) entry which is preliminary data.</text>
</comment>
<dbReference type="NCBIfam" id="TIGR01280">
    <property type="entry name" value="xseB"/>
    <property type="match status" value="1"/>
</dbReference>
<comment type="function">
    <text evidence="6">Bidirectionally degrades single-stranded DNA into large acid-insoluble oligonucleotides, which are then degraded further into small acid-soluble oligonucleotides.</text>
</comment>
<name>A0A7V8FQJ7_9BURK</name>
<evidence type="ECO:0000256" key="6">
    <source>
        <dbReference type="HAMAP-Rule" id="MF_00337"/>
    </source>
</evidence>
<dbReference type="Pfam" id="PF02609">
    <property type="entry name" value="Exonuc_VII_S"/>
    <property type="match status" value="1"/>
</dbReference>
<comment type="similarity">
    <text evidence="1 6">Belongs to the XseB family.</text>
</comment>
<dbReference type="GO" id="GO:0009318">
    <property type="term" value="C:exodeoxyribonuclease VII complex"/>
    <property type="evidence" value="ECO:0007669"/>
    <property type="project" value="UniProtKB-UniRule"/>
</dbReference>
<dbReference type="Gene3D" id="1.10.287.1040">
    <property type="entry name" value="Exonuclease VII, small subunit"/>
    <property type="match status" value="1"/>
</dbReference>
<dbReference type="Proteomes" id="UP000461670">
    <property type="component" value="Unassembled WGS sequence"/>
</dbReference>
<organism evidence="8 9">
    <name type="scientific">Paracidovorax wautersii</name>
    <dbReference type="NCBI Taxonomy" id="1177982"/>
    <lineage>
        <taxon>Bacteria</taxon>
        <taxon>Pseudomonadati</taxon>
        <taxon>Pseudomonadota</taxon>
        <taxon>Betaproteobacteria</taxon>
        <taxon>Burkholderiales</taxon>
        <taxon>Comamonadaceae</taxon>
        <taxon>Paracidovorax</taxon>
    </lineage>
</organism>
<dbReference type="GO" id="GO:0006308">
    <property type="term" value="P:DNA catabolic process"/>
    <property type="evidence" value="ECO:0007669"/>
    <property type="project" value="UniProtKB-UniRule"/>
</dbReference>
<dbReference type="EMBL" id="WNDQ01000011">
    <property type="protein sequence ID" value="KAF1022522.1"/>
    <property type="molecule type" value="Genomic_DNA"/>
</dbReference>